<dbReference type="RefSeq" id="WP_382358239.1">
    <property type="nucleotide sequence ID" value="NZ_JBHTGR010000010.1"/>
</dbReference>
<organism evidence="2 3">
    <name type="scientific">Lentibacillus kimchii</name>
    <dbReference type="NCBI Taxonomy" id="1542911"/>
    <lineage>
        <taxon>Bacteria</taxon>
        <taxon>Bacillati</taxon>
        <taxon>Bacillota</taxon>
        <taxon>Bacilli</taxon>
        <taxon>Bacillales</taxon>
        <taxon>Bacillaceae</taxon>
        <taxon>Lentibacillus</taxon>
    </lineage>
</organism>
<dbReference type="EMBL" id="JBHTGR010000010">
    <property type="protein sequence ID" value="MFC7746730.1"/>
    <property type="molecule type" value="Genomic_DNA"/>
</dbReference>
<accession>A0ABW2UTZ0</accession>
<feature type="transmembrane region" description="Helical" evidence="1">
    <location>
        <begin position="20"/>
        <end position="39"/>
    </location>
</feature>
<evidence type="ECO:0000313" key="2">
    <source>
        <dbReference type="EMBL" id="MFC7746730.1"/>
    </source>
</evidence>
<name>A0ABW2UTZ0_9BACI</name>
<dbReference type="Proteomes" id="UP001596620">
    <property type="component" value="Unassembled WGS sequence"/>
</dbReference>
<protein>
    <submittedName>
        <fullName evidence="2">Uncharacterized protein</fullName>
    </submittedName>
</protein>
<sequence>MSHPFEGHDTQGRVVYQHHSVFIMIVLITCYYTPFADVIKLKYGEATGKRCYSGNDEQKGRFDVDHGLFHHLIRKGAHFIV</sequence>
<evidence type="ECO:0000313" key="3">
    <source>
        <dbReference type="Proteomes" id="UP001596620"/>
    </source>
</evidence>
<gene>
    <name evidence="2" type="ORF">ACFQU8_05695</name>
</gene>
<reference evidence="3" key="1">
    <citation type="journal article" date="2019" name="Int. J. Syst. Evol. Microbiol.">
        <title>The Global Catalogue of Microorganisms (GCM) 10K type strain sequencing project: providing services to taxonomists for standard genome sequencing and annotation.</title>
        <authorList>
            <consortium name="The Broad Institute Genomics Platform"/>
            <consortium name="The Broad Institute Genome Sequencing Center for Infectious Disease"/>
            <person name="Wu L."/>
            <person name="Ma J."/>
        </authorList>
    </citation>
    <scope>NUCLEOTIDE SEQUENCE [LARGE SCALE GENOMIC DNA]</scope>
    <source>
        <strain evidence="3">JCM 30234</strain>
    </source>
</reference>
<keyword evidence="1" id="KW-0812">Transmembrane</keyword>
<proteinExistence type="predicted"/>
<keyword evidence="3" id="KW-1185">Reference proteome</keyword>
<keyword evidence="1" id="KW-0472">Membrane</keyword>
<evidence type="ECO:0000256" key="1">
    <source>
        <dbReference type="SAM" id="Phobius"/>
    </source>
</evidence>
<keyword evidence="1" id="KW-1133">Transmembrane helix</keyword>
<comment type="caution">
    <text evidence="2">The sequence shown here is derived from an EMBL/GenBank/DDBJ whole genome shotgun (WGS) entry which is preliminary data.</text>
</comment>